<comment type="caution">
    <text evidence="1">The sequence shown here is derived from an EMBL/GenBank/DDBJ whole genome shotgun (WGS) entry which is preliminary data.</text>
</comment>
<dbReference type="Proteomes" id="UP000789702">
    <property type="component" value="Unassembled WGS sequence"/>
</dbReference>
<evidence type="ECO:0000313" key="1">
    <source>
        <dbReference type="EMBL" id="CAG8716679.1"/>
    </source>
</evidence>
<evidence type="ECO:0000313" key="2">
    <source>
        <dbReference type="Proteomes" id="UP000789702"/>
    </source>
</evidence>
<protein>
    <submittedName>
        <fullName evidence="1">5123_t:CDS:1</fullName>
    </submittedName>
</protein>
<feature type="non-terminal residue" evidence="1">
    <location>
        <position position="488"/>
    </location>
</feature>
<name>A0ACA9PMT0_9GLOM</name>
<accession>A0ACA9PMT0</accession>
<proteinExistence type="predicted"/>
<dbReference type="EMBL" id="CAJVPU010031368">
    <property type="protein sequence ID" value="CAG8716679.1"/>
    <property type="molecule type" value="Genomic_DNA"/>
</dbReference>
<gene>
    <name evidence="1" type="ORF">DHETER_LOCUS12578</name>
</gene>
<organism evidence="1 2">
    <name type="scientific">Dentiscutata heterogama</name>
    <dbReference type="NCBI Taxonomy" id="1316150"/>
    <lineage>
        <taxon>Eukaryota</taxon>
        <taxon>Fungi</taxon>
        <taxon>Fungi incertae sedis</taxon>
        <taxon>Mucoromycota</taxon>
        <taxon>Glomeromycotina</taxon>
        <taxon>Glomeromycetes</taxon>
        <taxon>Diversisporales</taxon>
        <taxon>Gigasporaceae</taxon>
        <taxon>Dentiscutata</taxon>
    </lineage>
</organism>
<reference evidence="1" key="1">
    <citation type="submission" date="2021-06" db="EMBL/GenBank/DDBJ databases">
        <authorList>
            <person name="Kallberg Y."/>
            <person name="Tangrot J."/>
            <person name="Rosling A."/>
        </authorList>
    </citation>
    <scope>NUCLEOTIDE SEQUENCE</scope>
    <source>
        <strain evidence="1">IL203A</strain>
    </source>
</reference>
<keyword evidence="2" id="KW-1185">Reference proteome</keyword>
<feature type="non-terminal residue" evidence="1">
    <location>
        <position position="1"/>
    </location>
</feature>
<sequence length="488" mass="51866">EAKQREEALNRDIGKSSKIKKETSVPREVQDDEDWNVIDKNEDTSDDDFTVPPPTVSSTTKSAIFKPSSNIPVAPPAPPSNIPVTPPAPPSNIPVAPPMPTSNIPSAPPLPPSSNIPSAPPLPPSSNIPSAPPLPPSNIPSAPPLPPSNIPSAPPLPPPSSNIPSAPPLPPPTSVLSQTPTLQPQIAMQPSGARNALLSQIQQGKKLRPTQTNDRSSPLVAGRANTSPSAPGLSSDASVPSTGRVGLGALFAGGIPKLQSRGGIETGRSATEDTRPTTNSRQRTILKADRRISADLFGSLASDQLASEGKLSAPTTPDITHTTSSESKDYLRSADESSSFVESPTTTSSSEIDVDFTQEFRVKSLYPYSGTGGVDDLQFEAGISFLAHPSKTQSNADWWYGVIEKTGTKGWFPKSYVELFKEGTIEENYLQSSVLYEWKAQAPDQLDIKQGIVVSILDKSLGDWWKAEYEGAKGIIPANYVEEISSYS</sequence>